<evidence type="ECO:0000313" key="7">
    <source>
        <dbReference type="Proteomes" id="UP000010420"/>
    </source>
</evidence>
<dbReference type="InterPro" id="IPR001789">
    <property type="entry name" value="Sig_transdc_resp-reg_receiver"/>
</dbReference>
<keyword evidence="3" id="KW-0597">Phosphoprotein</keyword>
<dbReference type="Pfam" id="PF00072">
    <property type="entry name" value="Response_reg"/>
    <property type="match status" value="1"/>
</dbReference>
<dbReference type="GO" id="GO:0000156">
    <property type="term" value="F:phosphorelay response regulator activity"/>
    <property type="evidence" value="ECO:0007669"/>
    <property type="project" value="InterPro"/>
</dbReference>
<dbReference type="GO" id="GO:0003677">
    <property type="term" value="F:DNA binding"/>
    <property type="evidence" value="ECO:0007669"/>
    <property type="project" value="UniProtKB-KW"/>
</dbReference>
<comment type="caution">
    <text evidence="6">The sequence shown here is derived from an EMBL/GenBank/DDBJ whole genome shotgun (WGS) entry which is preliminary data.</text>
</comment>
<dbReference type="InterPro" id="IPR046947">
    <property type="entry name" value="LytR-like"/>
</dbReference>
<proteinExistence type="predicted"/>
<dbReference type="AlphaFoldDB" id="L1QLZ0"/>
<dbReference type="SUPFAM" id="SSF52172">
    <property type="entry name" value="CheY-like"/>
    <property type="match status" value="1"/>
</dbReference>
<dbReference type="PANTHER" id="PTHR37299:SF1">
    <property type="entry name" value="STAGE 0 SPORULATION PROTEIN A HOMOLOG"/>
    <property type="match status" value="1"/>
</dbReference>
<dbReference type="EMBL" id="AMEZ01000013">
    <property type="protein sequence ID" value="EKY28988.1"/>
    <property type="molecule type" value="Genomic_DNA"/>
</dbReference>
<keyword evidence="6" id="KW-0238">DNA-binding</keyword>
<evidence type="ECO:0000259" key="5">
    <source>
        <dbReference type="PROSITE" id="PS50930"/>
    </source>
</evidence>
<dbReference type="InterPro" id="IPR011006">
    <property type="entry name" value="CheY-like_superfamily"/>
</dbReference>
<dbReference type="PANTHER" id="PTHR37299">
    <property type="entry name" value="TRANSCRIPTIONAL REGULATOR-RELATED"/>
    <property type="match status" value="1"/>
</dbReference>
<dbReference type="PROSITE" id="PS50930">
    <property type="entry name" value="HTH_LYTTR"/>
    <property type="match status" value="1"/>
</dbReference>
<dbReference type="InterPro" id="IPR007492">
    <property type="entry name" value="LytTR_DNA-bd_dom"/>
</dbReference>
<name>L1QLZ0_9CLOT</name>
<dbReference type="Gene3D" id="2.40.50.1020">
    <property type="entry name" value="LytTr DNA-binding domain"/>
    <property type="match status" value="1"/>
</dbReference>
<dbReference type="eggNOG" id="COG3279">
    <property type="taxonomic scope" value="Bacteria"/>
</dbReference>
<dbReference type="Proteomes" id="UP000010420">
    <property type="component" value="Unassembled WGS sequence"/>
</dbReference>
<evidence type="ECO:0000259" key="4">
    <source>
        <dbReference type="PROSITE" id="PS50110"/>
    </source>
</evidence>
<sequence length="237" mass="27232">MIIAVCDDNDIALNNICSLIEKNLEKQCRLLKFNTASALEFYIEDNKKINLDILVIDIDLGNSNGIDLAKKVKSHFPLIKIIFITGFINYAENIFEADPTYFIVKPIKEDKLVDALNKTINAINEDKPDIISISSKGAITNINLKNLKYIESFKRQIIIHESTDEIKLYFKLKEIEKILPSHFVRCHQSYIVNMNKVKYLNTGSFSLYDGESIPISQSRYNKTKESFINYLGEKLCH</sequence>
<dbReference type="STRING" id="545697.HMPREF0216_00347"/>
<evidence type="ECO:0000313" key="6">
    <source>
        <dbReference type="EMBL" id="EKY28988.1"/>
    </source>
</evidence>
<evidence type="ECO:0000256" key="2">
    <source>
        <dbReference type="ARBA" id="ARBA00024867"/>
    </source>
</evidence>
<evidence type="ECO:0000256" key="1">
    <source>
        <dbReference type="ARBA" id="ARBA00018672"/>
    </source>
</evidence>
<evidence type="ECO:0000256" key="3">
    <source>
        <dbReference type="PROSITE-ProRule" id="PRU00169"/>
    </source>
</evidence>
<reference evidence="6 7" key="1">
    <citation type="submission" date="2012-05" db="EMBL/GenBank/DDBJ databases">
        <authorList>
            <person name="Weinstock G."/>
            <person name="Sodergren E."/>
            <person name="Lobos E.A."/>
            <person name="Fulton L."/>
            <person name="Fulton R."/>
            <person name="Courtney L."/>
            <person name="Fronick C."/>
            <person name="O'Laughlin M."/>
            <person name="Godfrey J."/>
            <person name="Wilson R.M."/>
            <person name="Miner T."/>
            <person name="Farmer C."/>
            <person name="Delehaunty K."/>
            <person name="Cordes M."/>
            <person name="Minx P."/>
            <person name="Tomlinson C."/>
            <person name="Chen J."/>
            <person name="Wollam A."/>
            <person name="Pepin K.H."/>
            <person name="Bhonagiri V."/>
            <person name="Zhang X."/>
            <person name="Suruliraj S."/>
            <person name="Warren W."/>
            <person name="Mitreva M."/>
            <person name="Mardis E.R."/>
            <person name="Wilson R.K."/>
        </authorList>
    </citation>
    <scope>NUCLEOTIDE SEQUENCE [LARGE SCALE GENOMIC DNA]</scope>
    <source>
        <strain evidence="6 7">DSM 1785</strain>
    </source>
</reference>
<dbReference type="PATRIC" id="fig|545697.3.peg.339"/>
<dbReference type="PROSITE" id="PS50110">
    <property type="entry name" value="RESPONSE_REGULATORY"/>
    <property type="match status" value="1"/>
</dbReference>
<organism evidence="6 7">
    <name type="scientific">Clostridium celatum DSM 1785</name>
    <dbReference type="NCBI Taxonomy" id="545697"/>
    <lineage>
        <taxon>Bacteria</taxon>
        <taxon>Bacillati</taxon>
        <taxon>Bacillota</taxon>
        <taxon>Clostridia</taxon>
        <taxon>Eubacteriales</taxon>
        <taxon>Clostridiaceae</taxon>
        <taxon>Clostridium</taxon>
    </lineage>
</organism>
<keyword evidence="7" id="KW-1185">Reference proteome</keyword>
<dbReference type="OrthoDB" id="9802383at2"/>
<protein>
    <recommendedName>
        <fullName evidence="1">Stage 0 sporulation protein A homolog</fullName>
    </recommendedName>
</protein>
<dbReference type="Pfam" id="PF04397">
    <property type="entry name" value="LytTR"/>
    <property type="match status" value="1"/>
</dbReference>
<dbReference type="RefSeq" id="WP_005210344.1">
    <property type="nucleotide sequence ID" value="NZ_KB291607.1"/>
</dbReference>
<accession>L1QLZ0</accession>
<dbReference type="Gene3D" id="3.40.50.2300">
    <property type="match status" value="1"/>
</dbReference>
<comment type="function">
    <text evidence="2">May play the central regulatory role in sporulation. It may be an element of the effector pathway responsible for the activation of sporulation genes in response to nutritional stress. Spo0A may act in concert with spo0H (a sigma factor) to control the expression of some genes that are critical to the sporulation process.</text>
</comment>
<dbReference type="SMART" id="SM00850">
    <property type="entry name" value="LytTR"/>
    <property type="match status" value="1"/>
</dbReference>
<dbReference type="SMART" id="SM00448">
    <property type="entry name" value="REC"/>
    <property type="match status" value="1"/>
</dbReference>
<dbReference type="HOGENOM" id="CLU_000445_14_2_9"/>
<feature type="domain" description="HTH LytTR-type" evidence="5">
    <location>
        <begin position="131"/>
        <end position="229"/>
    </location>
</feature>
<gene>
    <name evidence="6" type="ORF">HMPREF0216_00347</name>
</gene>
<feature type="modified residue" description="4-aspartylphosphate" evidence="3">
    <location>
        <position position="57"/>
    </location>
</feature>
<feature type="domain" description="Response regulatory" evidence="4">
    <location>
        <begin position="2"/>
        <end position="120"/>
    </location>
</feature>